<name>A0A7Y9L9P7_9ACTN</name>
<dbReference type="RefSeq" id="WP_179747667.1">
    <property type="nucleotide sequence ID" value="NZ_JACCBU010000001.1"/>
</dbReference>
<protein>
    <submittedName>
        <fullName evidence="1">Pimeloyl-ACP methyl ester carboxylesterase</fullName>
    </submittedName>
</protein>
<proteinExistence type="predicted"/>
<evidence type="ECO:0000313" key="2">
    <source>
        <dbReference type="Proteomes" id="UP000569914"/>
    </source>
</evidence>
<dbReference type="AlphaFoldDB" id="A0A7Y9L9P7"/>
<dbReference type="EMBL" id="JACCBU010000001">
    <property type="protein sequence ID" value="NYE68790.1"/>
    <property type="molecule type" value="Genomic_DNA"/>
</dbReference>
<dbReference type="SUPFAM" id="SSF53474">
    <property type="entry name" value="alpha/beta-Hydrolases"/>
    <property type="match status" value="1"/>
</dbReference>
<reference evidence="1 2" key="1">
    <citation type="submission" date="2020-07" db="EMBL/GenBank/DDBJ databases">
        <title>Sequencing the genomes of 1000 actinobacteria strains.</title>
        <authorList>
            <person name="Klenk H.-P."/>
        </authorList>
    </citation>
    <scope>NUCLEOTIDE SEQUENCE [LARGE SCALE GENOMIC DNA]</scope>
    <source>
        <strain evidence="1 2">DSM 22083</strain>
    </source>
</reference>
<organism evidence="1 2">
    <name type="scientific">Microlunatus parietis</name>
    <dbReference type="NCBI Taxonomy" id="682979"/>
    <lineage>
        <taxon>Bacteria</taxon>
        <taxon>Bacillati</taxon>
        <taxon>Actinomycetota</taxon>
        <taxon>Actinomycetes</taxon>
        <taxon>Propionibacteriales</taxon>
        <taxon>Propionibacteriaceae</taxon>
        <taxon>Microlunatus</taxon>
    </lineage>
</organism>
<gene>
    <name evidence="1" type="ORF">BKA15_000119</name>
</gene>
<accession>A0A7Y9L9P7</accession>
<comment type="caution">
    <text evidence="1">The sequence shown here is derived from an EMBL/GenBank/DDBJ whole genome shotgun (WGS) entry which is preliminary data.</text>
</comment>
<evidence type="ECO:0000313" key="1">
    <source>
        <dbReference type="EMBL" id="NYE68790.1"/>
    </source>
</evidence>
<dbReference type="Proteomes" id="UP000569914">
    <property type="component" value="Unassembled WGS sequence"/>
</dbReference>
<dbReference type="Gene3D" id="3.40.50.1820">
    <property type="entry name" value="alpha/beta hydrolase"/>
    <property type="match status" value="1"/>
</dbReference>
<dbReference type="InterPro" id="IPR029058">
    <property type="entry name" value="AB_hydrolase_fold"/>
</dbReference>
<keyword evidence="2" id="KW-1185">Reference proteome</keyword>
<sequence>MAGSVMIMPGLAVRGYAIDTAATLAGAGHPTRLLDPVTWRSVPDRLTDYGERAAADLERDGEDVDLLVGLSVGTQAAAVTAAETRRVRRLLLISPTVDPALRNRRRLLGKFLAGGEPRGPGLGQQIADWSRAGPARIARGFDSAIRLELEDVLPRIKVPTMIVHCEHDSLGSHDYAASLAVGHGADLLLVPGAGHSWPADDAAAFLRLVRELLR</sequence>